<dbReference type="AlphaFoldDB" id="A0A7J6IAT1"/>
<evidence type="ECO:0000256" key="5">
    <source>
        <dbReference type="RuleBase" id="RU003682"/>
    </source>
</evidence>
<keyword evidence="3 5" id="KW-0560">Oxidoreductase</keyword>
<dbReference type="OrthoDB" id="288590at2759"/>
<dbReference type="SUPFAM" id="SSF51197">
    <property type="entry name" value="Clavaminate synthase-like"/>
    <property type="match status" value="1"/>
</dbReference>
<evidence type="ECO:0000313" key="8">
    <source>
        <dbReference type="Proteomes" id="UP000583929"/>
    </source>
</evidence>
<dbReference type="PANTHER" id="PTHR10209:SF590">
    <property type="entry name" value="2-OXOGLUTARATE (2OG) AND FE(II)-DEPENDENT OXYGENASE SUPERFAMILY PROTEIN"/>
    <property type="match status" value="1"/>
</dbReference>
<evidence type="ECO:0000256" key="4">
    <source>
        <dbReference type="ARBA" id="ARBA00023004"/>
    </source>
</evidence>
<sequence length="319" mass="36205">MTLTTELLKLPIVDLSSPDRLSTAATILQACTDHGFFYLVNHGVEEELFQKVFNESKKLFSFPLEEKMKLGRKDHRGYTPLFAESLDPDLAPKGDPKESYYIGPLEEDSAPVKLNQWPSQETLPSWRPTMETFYRKLACAGNKLLRLIALALKLEETFFERMGGLDKPTAYLRLLRYPGELGSADEDVCGASAHSDYGMITLLATDGVQGLQICREKFKQPQVWEDVLHLDGALIINIGDMMERWTNCMFRSTLHRVMPVGQERFSAAFFLDPKHDCLVECLESCCSESSPARFPPILSGDYLKERFRLTYKSNLESIV</sequence>
<accession>A0A803PML9</accession>
<keyword evidence="4 5" id="KW-0408">Iron</keyword>
<dbReference type="PRINTS" id="PR00682">
    <property type="entry name" value="IPNSYNTHASE"/>
</dbReference>
<comment type="similarity">
    <text evidence="1 5">Belongs to the iron/ascorbate-dependent oxidoreductase family.</text>
</comment>
<dbReference type="InterPro" id="IPR027443">
    <property type="entry name" value="IPNS-like_sf"/>
</dbReference>
<protein>
    <recommendedName>
        <fullName evidence="6">Fe2OG dioxygenase domain-containing protein</fullName>
    </recommendedName>
</protein>
<feature type="domain" description="Fe2OG dioxygenase" evidence="6">
    <location>
        <begin position="168"/>
        <end position="273"/>
    </location>
</feature>
<dbReference type="FunFam" id="2.60.120.330:FF:000006">
    <property type="entry name" value="2-oxoglutarate-Fe(II) type oxidoreductase hxnY"/>
    <property type="match status" value="1"/>
</dbReference>
<evidence type="ECO:0000256" key="1">
    <source>
        <dbReference type="ARBA" id="ARBA00008056"/>
    </source>
</evidence>
<dbReference type="OMA" id="AKYEVVT"/>
<dbReference type="PANTHER" id="PTHR10209">
    <property type="entry name" value="OXIDOREDUCTASE, 2OG-FE II OXYGENASE FAMILY PROTEIN"/>
    <property type="match status" value="1"/>
</dbReference>
<dbReference type="Proteomes" id="UP000583929">
    <property type="component" value="Unassembled WGS sequence"/>
</dbReference>
<dbReference type="PROSITE" id="PS51471">
    <property type="entry name" value="FE2OG_OXY"/>
    <property type="match status" value="1"/>
</dbReference>
<dbReference type="EMBL" id="JAATIQ010000002">
    <property type="protein sequence ID" value="KAF4404158.1"/>
    <property type="molecule type" value="Genomic_DNA"/>
</dbReference>
<keyword evidence="8" id="KW-1185">Reference proteome</keyword>
<keyword evidence="2 5" id="KW-0479">Metal-binding</keyword>
<gene>
    <name evidence="7" type="ORF">G4B88_014614</name>
</gene>
<dbReference type="Pfam" id="PF14226">
    <property type="entry name" value="DIOX_N"/>
    <property type="match status" value="1"/>
</dbReference>
<reference evidence="7 8" key="1">
    <citation type="journal article" date="2020" name="bioRxiv">
        <title>Sequence and annotation of 42 cannabis genomes reveals extensive copy number variation in cannabinoid synthesis and pathogen resistance genes.</title>
        <authorList>
            <person name="Mckernan K.J."/>
            <person name="Helbert Y."/>
            <person name="Kane L.T."/>
            <person name="Ebling H."/>
            <person name="Zhang L."/>
            <person name="Liu B."/>
            <person name="Eaton Z."/>
            <person name="Mclaughlin S."/>
            <person name="Kingan S."/>
            <person name="Baybayan P."/>
            <person name="Concepcion G."/>
            <person name="Jordan M."/>
            <person name="Riva A."/>
            <person name="Barbazuk W."/>
            <person name="Harkins T."/>
        </authorList>
    </citation>
    <scope>NUCLEOTIDE SEQUENCE [LARGE SCALE GENOMIC DNA]</scope>
    <source>
        <strain evidence="8">cv. Jamaican Lion 4</strain>
        <tissue evidence="7">Leaf</tissue>
    </source>
</reference>
<dbReference type="InterPro" id="IPR044861">
    <property type="entry name" value="IPNS-like_FE2OG_OXY"/>
</dbReference>
<dbReference type="InterPro" id="IPR026992">
    <property type="entry name" value="DIOX_N"/>
</dbReference>
<dbReference type="InterPro" id="IPR005123">
    <property type="entry name" value="Oxoglu/Fe-dep_dioxygenase_dom"/>
</dbReference>
<organism evidence="7 8">
    <name type="scientific">Cannabis sativa</name>
    <name type="common">Hemp</name>
    <name type="synonym">Marijuana</name>
    <dbReference type="NCBI Taxonomy" id="3483"/>
    <lineage>
        <taxon>Eukaryota</taxon>
        <taxon>Viridiplantae</taxon>
        <taxon>Streptophyta</taxon>
        <taxon>Embryophyta</taxon>
        <taxon>Tracheophyta</taxon>
        <taxon>Spermatophyta</taxon>
        <taxon>Magnoliopsida</taxon>
        <taxon>eudicotyledons</taxon>
        <taxon>Gunneridae</taxon>
        <taxon>Pentapetalae</taxon>
        <taxon>rosids</taxon>
        <taxon>fabids</taxon>
        <taxon>Rosales</taxon>
        <taxon>Cannabaceae</taxon>
        <taxon>Cannabis</taxon>
    </lineage>
</organism>
<dbReference type="Pfam" id="PF03171">
    <property type="entry name" value="2OG-FeII_Oxy"/>
    <property type="match status" value="1"/>
</dbReference>
<dbReference type="Gene3D" id="2.60.120.330">
    <property type="entry name" value="B-lactam Antibiotic, Isopenicillin N Synthase, Chain"/>
    <property type="match status" value="1"/>
</dbReference>
<evidence type="ECO:0000256" key="3">
    <source>
        <dbReference type="ARBA" id="ARBA00023002"/>
    </source>
</evidence>
<evidence type="ECO:0000259" key="6">
    <source>
        <dbReference type="PROSITE" id="PS51471"/>
    </source>
</evidence>
<accession>A0A7J6IAT1</accession>
<evidence type="ECO:0000256" key="2">
    <source>
        <dbReference type="ARBA" id="ARBA00022723"/>
    </source>
</evidence>
<dbReference type="GO" id="GO:0051213">
    <property type="term" value="F:dioxygenase activity"/>
    <property type="evidence" value="ECO:0007669"/>
    <property type="project" value="UniProtKB-ARBA"/>
</dbReference>
<evidence type="ECO:0000313" key="7">
    <source>
        <dbReference type="EMBL" id="KAF4404158.1"/>
    </source>
</evidence>
<proteinExistence type="inferred from homology"/>
<name>A0A7J6IAT1_CANSA</name>
<dbReference type="GO" id="GO:0046872">
    <property type="term" value="F:metal ion binding"/>
    <property type="evidence" value="ECO:0007669"/>
    <property type="project" value="UniProtKB-KW"/>
</dbReference>
<comment type="caution">
    <text evidence="7">The sequence shown here is derived from an EMBL/GenBank/DDBJ whole genome shotgun (WGS) entry which is preliminary data.</text>
</comment>